<dbReference type="CDD" id="cd16571">
    <property type="entry name" value="RING-HC_SIAHs"/>
    <property type="match status" value="1"/>
</dbReference>
<dbReference type="InterPro" id="IPR013010">
    <property type="entry name" value="Znf_SIAH"/>
</dbReference>
<feature type="region of interest" description="Disordered" evidence="12">
    <location>
        <begin position="1"/>
        <end position="63"/>
    </location>
</feature>
<dbReference type="GO" id="GO:0016567">
    <property type="term" value="P:protein ubiquitination"/>
    <property type="evidence" value="ECO:0007669"/>
    <property type="project" value="UniProtKB-UniPathway"/>
</dbReference>
<evidence type="ECO:0000259" key="14">
    <source>
        <dbReference type="PROSITE" id="PS51081"/>
    </source>
</evidence>
<evidence type="ECO:0000256" key="6">
    <source>
        <dbReference type="ARBA" id="ARBA00022723"/>
    </source>
</evidence>
<comment type="similarity">
    <text evidence="3">Belongs to the SINA (Seven in absentia) family.</text>
</comment>
<keyword evidence="5" id="KW-0808">Transferase</keyword>
<evidence type="ECO:0000313" key="16">
    <source>
        <dbReference type="Proteomes" id="UP000652761"/>
    </source>
</evidence>
<evidence type="ECO:0000256" key="5">
    <source>
        <dbReference type="ARBA" id="ARBA00022679"/>
    </source>
</evidence>
<reference evidence="15" key="1">
    <citation type="submission" date="2017-07" db="EMBL/GenBank/DDBJ databases">
        <title>Taro Niue Genome Assembly and Annotation.</title>
        <authorList>
            <person name="Atibalentja N."/>
            <person name="Keating K."/>
            <person name="Fields C.J."/>
        </authorList>
    </citation>
    <scope>NUCLEOTIDE SEQUENCE</scope>
    <source>
        <strain evidence="15">Niue_2</strain>
        <tissue evidence="15">Leaf</tissue>
    </source>
</reference>
<evidence type="ECO:0000313" key="15">
    <source>
        <dbReference type="EMBL" id="MQL92650.1"/>
    </source>
</evidence>
<dbReference type="GO" id="GO:0008270">
    <property type="term" value="F:zinc ion binding"/>
    <property type="evidence" value="ECO:0007669"/>
    <property type="project" value="UniProtKB-KW"/>
</dbReference>
<comment type="catalytic activity">
    <reaction evidence="1">
        <text>S-ubiquitinyl-[E2 ubiquitin-conjugating enzyme]-L-cysteine + [acceptor protein]-L-lysine = [E2 ubiquitin-conjugating enzyme]-L-cysteine + N(6)-ubiquitinyl-[acceptor protein]-L-lysine.</text>
        <dbReference type="EC" id="2.3.2.27"/>
    </reaction>
</comment>
<proteinExistence type="inferred from homology"/>
<dbReference type="SUPFAM" id="SSF49599">
    <property type="entry name" value="TRAF domain-like"/>
    <property type="match status" value="1"/>
</dbReference>
<dbReference type="PROSITE" id="PS51081">
    <property type="entry name" value="ZF_SIAH"/>
    <property type="match status" value="1"/>
</dbReference>
<evidence type="ECO:0000259" key="13">
    <source>
        <dbReference type="PROSITE" id="PS50089"/>
    </source>
</evidence>
<feature type="compositionally biased region" description="Polar residues" evidence="12">
    <location>
        <begin position="311"/>
        <end position="323"/>
    </location>
</feature>
<evidence type="ECO:0000256" key="4">
    <source>
        <dbReference type="ARBA" id="ARBA00012483"/>
    </source>
</evidence>
<dbReference type="InterPro" id="IPR001841">
    <property type="entry name" value="Znf_RING"/>
</dbReference>
<name>A0A843VG36_COLES</name>
<evidence type="ECO:0000256" key="10">
    <source>
        <dbReference type="ARBA" id="ARBA00024004"/>
    </source>
</evidence>
<sequence>MATVEGGGRQEKRPKSEGSSPSSRPVTKGTGDGDGDGAVVGALEKTKSKLSPDGRGNKDSREGLTFTIDPDVLDCPICFEELSPPIFQCYNGHIACSSCCSNVKDCPFCKSMIVLRCLAVEKVMESVKVSCPYASSGCEQVINYVNIDVHKRMCAYSPCCCPTADCTFEGPMRELYPHFIEGHRGCSVSFQYNRACSVMMRKDEHFHVLSHGQDGVLFLLLNKTNVGTGNAVMVACLGPDSMEEKYTYKVKATDQMRVSSIQLESPMTNIRSWEGTLPQKKFLLIPEELFAFNVCLEITIWKKGVSGCRNTARQKGSTPSSKPASGPRSIEAELVESCERHTNVGSYLSEAVSHFVEWNVVF</sequence>
<accession>A0A843VG36</accession>
<keyword evidence="6" id="KW-0479">Metal-binding</keyword>
<comment type="caution">
    <text evidence="15">The sequence shown here is derived from an EMBL/GenBank/DDBJ whole genome shotgun (WGS) entry which is preliminary data.</text>
</comment>
<feature type="compositionally biased region" description="Basic and acidic residues" evidence="12">
    <location>
        <begin position="44"/>
        <end position="62"/>
    </location>
</feature>
<dbReference type="Proteomes" id="UP000652761">
    <property type="component" value="Unassembled WGS sequence"/>
</dbReference>
<dbReference type="Pfam" id="PF21362">
    <property type="entry name" value="Sina_RING"/>
    <property type="match status" value="1"/>
</dbReference>
<evidence type="ECO:0000256" key="9">
    <source>
        <dbReference type="ARBA" id="ARBA00022833"/>
    </source>
</evidence>
<dbReference type="InterPro" id="IPR049548">
    <property type="entry name" value="Sina-like_RING"/>
</dbReference>
<evidence type="ECO:0000256" key="2">
    <source>
        <dbReference type="ARBA" id="ARBA00004906"/>
    </source>
</evidence>
<keyword evidence="16" id="KW-1185">Reference proteome</keyword>
<evidence type="ECO:0000256" key="11">
    <source>
        <dbReference type="PROSITE-ProRule" id="PRU00455"/>
    </source>
</evidence>
<dbReference type="UniPathway" id="UPA00143"/>
<dbReference type="PANTHER" id="PTHR46632">
    <property type="entry name" value="E3 UBIQUITIN-PROTEIN LIGASE SINA-LIKE 4"/>
    <property type="match status" value="1"/>
</dbReference>
<dbReference type="InterPro" id="IPR044286">
    <property type="entry name" value="SINL_plant"/>
</dbReference>
<dbReference type="EC" id="2.3.2.27" evidence="4"/>
<dbReference type="AlphaFoldDB" id="A0A843VG36"/>
<feature type="domain" description="SIAH-type" evidence="14">
    <location>
        <begin position="126"/>
        <end position="184"/>
    </location>
</feature>
<comment type="pathway">
    <text evidence="2">Protein modification; protein ubiquitination.</text>
</comment>
<feature type="region of interest" description="Disordered" evidence="12">
    <location>
        <begin position="311"/>
        <end position="330"/>
    </location>
</feature>
<dbReference type="Gene3D" id="3.30.40.10">
    <property type="entry name" value="Zinc/RING finger domain, C3HC4 (zinc finger)"/>
    <property type="match status" value="2"/>
</dbReference>
<dbReference type="GO" id="GO:0061630">
    <property type="term" value="F:ubiquitin protein ligase activity"/>
    <property type="evidence" value="ECO:0007669"/>
    <property type="project" value="UniProtKB-EC"/>
</dbReference>
<dbReference type="PANTHER" id="PTHR46632:SF16">
    <property type="entry name" value="E3 UBIQUITIN-PROTEIN LIGASE SINA-LIKE 10"/>
    <property type="match status" value="1"/>
</dbReference>
<evidence type="ECO:0000256" key="7">
    <source>
        <dbReference type="ARBA" id="ARBA00022771"/>
    </source>
</evidence>
<evidence type="ECO:0000256" key="8">
    <source>
        <dbReference type="ARBA" id="ARBA00022786"/>
    </source>
</evidence>
<dbReference type="PROSITE" id="PS50089">
    <property type="entry name" value="ZF_RING_2"/>
    <property type="match status" value="1"/>
</dbReference>
<evidence type="ECO:0000256" key="1">
    <source>
        <dbReference type="ARBA" id="ARBA00000900"/>
    </source>
</evidence>
<keyword evidence="8" id="KW-0833">Ubl conjugation pathway</keyword>
<organism evidence="15 16">
    <name type="scientific">Colocasia esculenta</name>
    <name type="common">Wild taro</name>
    <name type="synonym">Arum esculentum</name>
    <dbReference type="NCBI Taxonomy" id="4460"/>
    <lineage>
        <taxon>Eukaryota</taxon>
        <taxon>Viridiplantae</taxon>
        <taxon>Streptophyta</taxon>
        <taxon>Embryophyta</taxon>
        <taxon>Tracheophyta</taxon>
        <taxon>Spermatophyta</taxon>
        <taxon>Magnoliopsida</taxon>
        <taxon>Liliopsida</taxon>
        <taxon>Araceae</taxon>
        <taxon>Aroideae</taxon>
        <taxon>Colocasieae</taxon>
        <taxon>Colocasia</taxon>
    </lineage>
</organism>
<gene>
    <name evidence="15" type="ORF">Taro_025278</name>
</gene>
<dbReference type="EMBL" id="NMUH01001471">
    <property type="protein sequence ID" value="MQL92650.1"/>
    <property type="molecule type" value="Genomic_DNA"/>
</dbReference>
<keyword evidence="9" id="KW-0862">Zinc</keyword>
<feature type="domain" description="RING-type" evidence="13">
    <location>
        <begin position="75"/>
        <end position="110"/>
    </location>
</feature>
<comment type="function">
    <text evidence="10">E3 ubiquitin-protein ligase that mediates ubiquitination and subsequent proteasomal degradation of target proteins. E3 ubiquitin ligases accept ubiquitin from an E2 ubiquitin-conjugating enzyme in the form of a thioester and then directly transfers the ubiquitin to targeted substrates. It probably triggers the ubiquitin-mediated degradation of different substrates.</text>
</comment>
<dbReference type="InterPro" id="IPR013083">
    <property type="entry name" value="Znf_RING/FYVE/PHD"/>
</dbReference>
<protein>
    <recommendedName>
        <fullName evidence="4">RING-type E3 ubiquitin transferase</fullName>
        <ecNumber evidence="4">2.3.2.27</ecNumber>
    </recommendedName>
</protein>
<evidence type="ECO:0000256" key="3">
    <source>
        <dbReference type="ARBA" id="ARBA00009119"/>
    </source>
</evidence>
<dbReference type="OrthoDB" id="4788989at2759"/>
<dbReference type="Pfam" id="PF21361">
    <property type="entry name" value="Sina_ZnF"/>
    <property type="match status" value="1"/>
</dbReference>
<evidence type="ECO:0000256" key="12">
    <source>
        <dbReference type="SAM" id="MobiDB-lite"/>
    </source>
</evidence>
<keyword evidence="7 11" id="KW-0863">Zinc-finger</keyword>